<organism evidence="2 3">
    <name type="scientific">Oculimacula yallundae</name>
    <dbReference type="NCBI Taxonomy" id="86028"/>
    <lineage>
        <taxon>Eukaryota</taxon>
        <taxon>Fungi</taxon>
        <taxon>Dikarya</taxon>
        <taxon>Ascomycota</taxon>
        <taxon>Pezizomycotina</taxon>
        <taxon>Leotiomycetes</taxon>
        <taxon>Helotiales</taxon>
        <taxon>Ploettnerulaceae</taxon>
        <taxon>Oculimacula</taxon>
    </lineage>
</organism>
<sequence>MVGHLWTEDEKDVFLHYIIPKSQYAMGSFDPSAGMSWKELAPLMQAEMSRLGDNRRGYSETVLSQRHYKYLSAHSLSKGEGHVPVSSAVPRQHTQTDPKEFAGLSAEEALSVHANNVGMTEHDLVPKTSRSRVDEQRKQQPKHEIGAYQRDNGENLGDRKRRFADYKEDDEGFMIKHDHQNSRPSGGEVEDDTQRQGGKPRFVLDTMDTSNESDGDHFQKPFIAPATETEAEVRARLDAEEKQLRIEGEERRKRRKTGHTKVEIGRSSTDGESEVMPTEPALPHPSMNTDISIRGTFVDGIYYPAHRAFSFAPELGQIVPAPLSDGFDQGSEVSSQLSSPLIRAQKSSTLGAKKKERKSAPPSPAKSPYLSKTKKIVSKMTNKLQETSSKHPIPFTSRPVPLFSSMKLPKILKKPGSAKPVLKKNAANKYQADDNRGGQELDSRDGAVKPFTQGRPKKSPITEDKGQPVEKTFNISGMTYKLSELPQAVKRAFGIDNEGNLLAPSRSSNNAGPAAAAPAHDQTQAYKPSVSMTPKMGSAASSFNSPYTDKYSVPRSNIEVPDVDTMPEDAAPWAKEIAAKYGYRDAVAVVGHGDDVEEVEDLGEIRCFGEQEIAEDVEDQEE</sequence>
<comment type="caution">
    <text evidence="2">The sequence shown here is derived from an EMBL/GenBank/DDBJ whole genome shotgun (WGS) entry which is preliminary data.</text>
</comment>
<dbReference type="Proteomes" id="UP001595075">
    <property type="component" value="Unassembled WGS sequence"/>
</dbReference>
<feature type="compositionally biased region" description="Low complexity" evidence="1">
    <location>
        <begin position="503"/>
        <end position="519"/>
    </location>
</feature>
<evidence type="ECO:0000256" key="1">
    <source>
        <dbReference type="SAM" id="MobiDB-lite"/>
    </source>
</evidence>
<proteinExistence type="predicted"/>
<keyword evidence="3" id="KW-1185">Reference proteome</keyword>
<reference evidence="2 3" key="1">
    <citation type="journal article" date="2024" name="Commun. Biol.">
        <title>Comparative genomic analysis of thermophilic fungi reveals convergent evolutionary adaptations and gene losses.</title>
        <authorList>
            <person name="Steindorff A.S."/>
            <person name="Aguilar-Pontes M.V."/>
            <person name="Robinson A.J."/>
            <person name="Andreopoulos B."/>
            <person name="LaButti K."/>
            <person name="Kuo A."/>
            <person name="Mondo S."/>
            <person name="Riley R."/>
            <person name="Otillar R."/>
            <person name="Haridas S."/>
            <person name="Lipzen A."/>
            <person name="Grimwood J."/>
            <person name="Schmutz J."/>
            <person name="Clum A."/>
            <person name="Reid I.D."/>
            <person name="Moisan M.C."/>
            <person name="Butler G."/>
            <person name="Nguyen T.T.M."/>
            <person name="Dewar K."/>
            <person name="Conant G."/>
            <person name="Drula E."/>
            <person name="Henrissat B."/>
            <person name="Hansel C."/>
            <person name="Singer S."/>
            <person name="Hutchinson M.I."/>
            <person name="de Vries R.P."/>
            <person name="Natvig D.O."/>
            <person name="Powell A.J."/>
            <person name="Tsang A."/>
            <person name="Grigoriev I.V."/>
        </authorList>
    </citation>
    <scope>NUCLEOTIDE SEQUENCE [LARGE SCALE GENOMIC DNA]</scope>
    <source>
        <strain evidence="2 3">CBS 494.80</strain>
    </source>
</reference>
<dbReference type="EMBL" id="JAZHXI010000001">
    <property type="protein sequence ID" value="KAL2075755.1"/>
    <property type="molecule type" value="Genomic_DNA"/>
</dbReference>
<evidence type="ECO:0000313" key="2">
    <source>
        <dbReference type="EMBL" id="KAL2075755.1"/>
    </source>
</evidence>
<evidence type="ECO:0008006" key="4">
    <source>
        <dbReference type="Google" id="ProtNLM"/>
    </source>
</evidence>
<evidence type="ECO:0000313" key="3">
    <source>
        <dbReference type="Proteomes" id="UP001595075"/>
    </source>
</evidence>
<feature type="region of interest" description="Disordered" evidence="1">
    <location>
        <begin position="114"/>
        <end position="220"/>
    </location>
</feature>
<feature type="region of interest" description="Disordered" evidence="1">
    <location>
        <begin position="79"/>
        <end position="99"/>
    </location>
</feature>
<feature type="compositionally biased region" description="Basic and acidic residues" evidence="1">
    <location>
        <begin position="431"/>
        <end position="447"/>
    </location>
</feature>
<feature type="region of interest" description="Disordered" evidence="1">
    <location>
        <begin position="248"/>
        <end position="288"/>
    </location>
</feature>
<feature type="region of interest" description="Disordered" evidence="1">
    <location>
        <begin position="327"/>
        <end position="399"/>
    </location>
</feature>
<gene>
    <name evidence="2" type="ORF">VTL71DRAFT_698</name>
</gene>
<feature type="compositionally biased region" description="Polar residues" evidence="1">
    <location>
        <begin position="521"/>
        <end position="532"/>
    </location>
</feature>
<feature type="region of interest" description="Disordered" evidence="1">
    <location>
        <begin position="503"/>
        <end position="554"/>
    </location>
</feature>
<accession>A0ABR4D0Y8</accession>
<feature type="compositionally biased region" description="Polar residues" evidence="1">
    <location>
        <begin position="331"/>
        <end position="350"/>
    </location>
</feature>
<protein>
    <recommendedName>
        <fullName evidence="4">Myb-like domain-containing protein</fullName>
    </recommendedName>
</protein>
<name>A0ABR4D0Y8_9HELO</name>
<feature type="compositionally biased region" description="Basic and acidic residues" evidence="1">
    <location>
        <begin position="120"/>
        <end position="166"/>
    </location>
</feature>
<feature type="region of interest" description="Disordered" evidence="1">
    <location>
        <begin position="414"/>
        <end position="468"/>
    </location>
</feature>